<keyword evidence="2" id="KW-1185">Reference proteome</keyword>
<evidence type="ECO:0000313" key="2">
    <source>
        <dbReference type="Proteomes" id="UP000006854"/>
    </source>
</evidence>
<organism evidence="1 2">
    <name type="scientific">Streptomyces venezuelae (strain ATCC 10712 / CBS 650.69 / DSM 40230 / JCM 4526 / NBRC 13096 / PD 04745)</name>
    <dbReference type="NCBI Taxonomy" id="953739"/>
    <lineage>
        <taxon>Bacteria</taxon>
        <taxon>Bacillati</taxon>
        <taxon>Actinomycetota</taxon>
        <taxon>Actinomycetes</taxon>
        <taxon>Kitasatosporales</taxon>
        <taxon>Streptomycetaceae</taxon>
        <taxon>Streptomyces</taxon>
    </lineage>
</organism>
<dbReference type="eggNOG" id="ENOG5031UWA">
    <property type="taxonomic scope" value="Bacteria"/>
</dbReference>
<gene>
    <name evidence="1" type="ordered locus">SVEN_2158</name>
</gene>
<dbReference type="Proteomes" id="UP000006854">
    <property type="component" value="Chromosome"/>
</dbReference>
<dbReference type="RefSeq" id="WP_015033362.1">
    <property type="nucleotide sequence ID" value="NC_018750.1"/>
</dbReference>
<proteinExistence type="predicted"/>
<dbReference type="EMBL" id="FR845719">
    <property type="protein sequence ID" value="CCA55444.1"/>
    <property type="molecule type" value="Genomic_DNA"/>
</dbReference>
<dbReference type="STRING" id="953739.SVEN_2158"/>
<name>F2R0S7_STRVP</name>
<dbReference type="KEGG" id="sve:SVEN_2158"/>
<dbReference type="GeneID" id="51862726"/>
<dbReference type="PATRIC" id="fig|953739.5.peg.4315"/>
<dbReference type="HOGENOM" id="CLU_1219178_0_0_11"/>
<accession>F2R0S7</accession>
<evidence type="ECO:0000313" key="1">
    <source>
        <dbReference type="EMBL" id="CCA55444.1"/>
    </source>
</evidence>
<sequence>MTSLGVSLVEALTAESKRAAAADSGIRGADWRHAVVATVGSDGTVTTTDGIIARRMEPYVGAKAGDVVVITVSQAGGWACWGRFASGSGSAWIPYTPTYAASGGGAALGNGLLDAEYTLDGDECRGRISFVAGSTTTFGSGGLRWGLPVTAASLPSANMFWAGSAMCSDAGLAYYSGICRISSGTNYVVGISPTTATGSAATEWRATTPFTWANGDYASFGFTYKIA</sequence>
<reference evidence="1 2" key="1">
    <citation type="journal article" date="2011" name="BMC Genomics">
        <title>Genome-wide analysis of the role of GlnR in Streptomyces venezuelae provides new insights into global nitrogen regulation in actinomycetes.</title>
        <authorList>
            <person name="Pullan S.T."/>
            <person name="Bibb M.J."/>
            <person name="Merrick M."/>
        </authorList>
    </citation>
    <scope>NUCLEOTIDE SEQUENCE [LARGE SCALE GENOMIC DNA]</scope>
    <source>
        <strain evidence="2">ATCC 10712 / CBS 650.69 / DSM 40230 / JCM 4526 / NBRC 13096 / PD 04745</strain>
    </source>
</reference>
<protein>
    <submittedName>
        <fullName evidence="1">Uncharacterized protein</fullName>
    </submittedName>
</protein>
<dbReference type="AlphaFoldDB" id="F2R0S7"/>